<dbReference type="Gene3D" id="3.50.50.60">
    <property type="entry name" value="FAD/NAD(P)-binding domain"/>
    <property type="match status" value="2"/>
</dbReference>
<dbReference type="Proteomes" id="UP001232156">
    <property type="component" value="Unassembled WGS sequence"/>
</dbReference>
<keyword evidence="1" id="KW-0560">Oxidoreductase</keyword>
<comment type="caution">
    <text evidence="1">The sequence shown here is derived from an EMBL/GenBank/DDBJ whole genome shotgun (WGS) entry which is preliminary data.</text>
</comment>
<evidence type="ECO:0000313" key="2">
    <source>
        <dbReference type="Proteomes" id="UP001232156"/>
    </source>
</evidence>
<accession>A0ABU1D857</accession>
<dbReference type="GO" id="GO:0016491">
    <property type="term" value="F:oxidoreductase activity"/>
    <property type="evidence" value="ECO:0007669"/>
    <property type="project" value="UniProtKB-KW"/>
</dbReference>
<keyword evidence="2" id="KW-1185">Reference proteome</keyword>
<name>A0ABU1D857_9BURK</name>
<proteinExistence type="predicted"/>
<dbReference type="EC" id="1.14.13.-" evidence="1"/>
<dbReference type="PRINTS" id="PR00368">
    <property type="entry name" value="FADPNR"/>
</dbReference>
<dbReference type="RefSeq" id="WP_347287344.1">
    <property type="nucleotide sequence ID" value="NZ_JAUZQE010000030.1"/>
</dbReference>
<sequence length="669" mass="76215">MSTASVKYCLFWMHDMPTTQVQQDDDWSRMLEQALPQANVPTLLMVLYHLTGDRKWLSERYQCSRIMGLDDNDSGGLPEDVQNEIRSEFFAAVMQWKNGVAPALPGPQEKELVLMLERSVGETIPDSYGPMISSWLGLDPEFRLDQRGEFAMRPDFKVVIIGAGVAGICAAIRLKAAGISYVVIEKNSDAGGTWYENKYPGAGVDTPNHIYSFSFAKGDWTKYFALRDEIQDYFLKVVDDFDIRSNIRFNTRCDSLVFDESSSRWKVEITADSGRHEMLEADVVISAVGILNVPKYPNIPGLDSFTGDCFHTARWPDGYSVEGKRVGVIGNGASAMQIVPAVADSTKHLTVFQRSKQWAAPFERFHKDVPSGVRFLLREIPFYQEWYRQRLAWVFNDRIHSSLQIDPEWPHPERAINRRNDKHREFFERYIKEELGPRQDLLSEVLPDYPPFGKRMLLDNGWYRTLIKPNVSLVNTHIDHVDGNAVVTKDGKRHELDTLIIATGFNAVNFLSSLEVVGRNAERLADRWAKTGAEAYLGVTIPGFPNLFVLAGPNTALGHGGSVVANLEIQVRYVMGLLKQVMRNAEGQRFEIEVRRDIHDDYNERVQSAHQKMIWSHRGMSNWYRNDQGKIVAPTPFRNDDYWHMLRATRLEDFIVRIGADAALEESIS</sequence>
<dbReference type="InterPro" id="IPR051209">
    <property type="entry name" value="FAD-bind_Monooxygenase_sf"/>
</dbReference>
<evidence type="ECO:0000313" key="1">
    <source>
        <dbReference type="EMBL" id="MDR4126620.1"/>
    </source>
</evidence>
<dbReference type="InterPro" id="IPR036188">
    <property type="entry name" value="FAD/NAD-bd_sf"/>
</dbReference>
<dbReference type="SUPFAM" id="SSF51905">
    <property type="entry name" value="FAD/NAD(P)-binding domain"/>
    <property type="match status" value="2"/>
</dbReference>
<dbReference type="Pfam" id="PF13738">
    <property type="entry name" value="Pyr_redox_3"/>
    <property type="match status" value="1"/>
</dbReference>
<dbReference type="EMBL" id="JAUZQE010000030">
    <property type="protein sequence ID" value="MDR4126620.1"/>
    <property type="molecule type" value="Genomic_DNA"/>
</dbReference>
<organism evidence="1 2">
    <name type="scientific">Yanghanlia caeni</name>
    <dbReference type="NCBI Taxonomy" id="3064283"/>
    <lineage>
        <taxon>Bacteria</taxon>
        <taxon>Pseudomonadati</taxon>
        <taxon>Pseudomonadota</taxon>
        <taxon>Betaproteobacteria</taxon>
        <taxon>Burkholderiales</taxon>
        <taxon>Alcaligenaceae</taxon>
        <taxon>Yanghanlia</taxon>
    </lineage>
</organism>
<dbReference type="PANTHER" id="PTHR42877">
    <property type="entry name" value="L-ORNITHINE N(5)-MONOOXYGENASE-RELATED"/>
    <property type="match status" value="1"/>
</dbReference>
<gene>
    <name evidence="1" type="ORF">Q8947_11580</name>
</gene>
<dbReference type="PANTHER" id="PTHR42877:SF4">
    <property type="entry name" value="FAD_NAD(P)-BINDING DOMAIN-CONTAINING PROTEIN-RELATED"/>
    <property type="match status" value="1"/>
</dbReference>
<protein>
    <submittedName>
        <fullName evidence="1">NAD(P)/FAD-dependent oxidoreductase</fullName>
        <ecNumber evidence="1">1.14.13.-</ecNumber>
    </submittedName>
</protein>
<dbReference type="PRINTS" id="PR00469">
    <property type="entry name" value="PNDRDTASEII"/>
</dbReference>
<reference evidence="1 2" key="1">
    <citation type="submission" date="2023-08" db="EMBL/GenBank/DDBJ databases">
        <title>Alcaligenaceae gen. nov., a novel taxon isolated from the sludge of Yixing Pesticide Factory.</title>
        <authorList>
            <person name="Ruan L."/>
        </authorList>
    </citation>
    <scope>NUCLEOTIDE SEQUENCE [LARGE SCALE GENOMIC DNA]</scope>
    <source>
        <strain evidence="1 2">LG-2</strain>
    </source>
</reference>